<dbReference type="EMBL" id="JH159151">
    <property type="protein sequence ID" value="EGZ29166.1"/>
    <property type="molecule type" value="Genomic_DNA"/>
</dbReference>
<accession>G4YJ26</accession>
<organism evidence="1 2">
    <name type="scientific">Phytophthora sojae (strain P6497)</name>
    <name type="common">Soybean stem and root rot agent</name>
    <name type="synonym">Phytophthora megasperma f. sp. glycines</name>
    <dbReference type="NCBI Taxonomy" id="1094619"/>
    <lineage>
        <taxon>Eukaryota</taxon>
        <taxon>Sar</taxon>
        <taxon>Stramenopiles</taxon>
        <taxon>Oomycota</taxon>
        <taxon>Peronosporomycetes</taxon>
        <taxon>Peronosporales</taxon>
        <taxon>Peronosporaceae</taxon>
        <taxon>Phytophthora</taxon>
    </lineage>
</organism>
<dbReference type="KEGG" id="psoj:PHYSODRAFT_309672"/>
<keyword evidence="2" id="KW-1185">Reference proteome</keyword>
<evidence type="ECO:0000313" key="1">
    <source>
        <dbReference type="EMBL" id="EGZ29166.1"/>
    </source>
</evidence>
<evidence type="ECO:0008006" key="3">
    <source>
        <dbReference type="Google" id="ProtNLM"/>
    </source>
</evidence>
<dbReference type="AlphaFoldDB" id="G4YJ26"/>
<name>G4YJ26_PHYSP</name>
<dbReference type="OMA" id="ITWNISF"/>
<dbReference type="InParanoid" id="G4YJ26"/>
<evidence type="ECO:0000313" key="2">
    <source>
        <dbReference type="Proteomes" id="UP000002640"/>
    </source>
</evidence>
<dbReference type="Proteomes" id="UP000002640">
    <property type="component" value="Unassembled WGS sequence"/>
</dbReference>
<protein>
    <recommendedName>
        <fullName evidence="3">SWIM-type domain-containing protein</fullName>
    </recommendedName>
</protein>
<dbReference type="GeneID" id="20643176"/>
<dbReference type="RefSeq" id="XP_009516441.1">
    <property type="nucleotide sequence ID" value="XM_009518146.1"/>
</dbReference>
<proteinExistence type="predicted"/>
<reference evidence="1 2" key="1">
    <citation type="journal article" date="2006" name="Science">
        <title>Phytophthora genome sequences uncover evolutionary origins and mechanisms of pathogenesis.</title>
        <authorList>
            <person name="Tyler B.M."/>
            <person name="Tripathy S."/>
            <person name="Zhang X."/>
            <person name="Dehal P."/>
            <person name="Jiang R.H."/>
            <person name="Aerts A."/>
            <person name="Arredondo F.D."/>
            <person name="Baxter L."/>
            <person name="Bensasson D."/>
            <person name="Beynon J.L."/>
            <person name="Chapman J."/>
            <person name="Damasceno C.M."/>
            <person name="Dorrance A.E."/>
            <person name="Dou D."/>
            <person name="Dickerman A.W."/>
            <person name="Dubchak I.L."/>
            <person name="Garbelotto M."/>
            <person name="Gijzen M."/>
            <person name="Gordon S.G."/>
            <person name="Govers F."/>
            <person name="Grunwald N.J."/>
            <person name="Huang W."/>
            <person name="Ivors K.L."/>
            <person name="Jones R.W."/>
            <person name="Kamoun S."/>
            <person name="Krampis K."/>
            <person name="Lamour K.H."/>
            <person name="Lee M.K."/>
            <person name="McDonald W.H."/>
            <person name="Medina M."/>
            <person name="Meijer H.J."/>
            <person name="Nordberg E.K."/>
            <person name="Maclean D.J."/>
            <person name="Ospina-Giraldo M.D."/>
            <person name="Morris P.F."/>
            <person name="Phuntumart V."/>
            <person name="Putnam N.H."/>
            <person name="Rash S."/>
            <person name="Rose J.K."/>
            <person name="Sakihama Y."/>
            <person name="Salamov A.A."/>
            <person name="Savidor A."/>
            <person name="Scheuring C.F."/>
            <person name="Smith B.M."/>
            <person name="Sobral B.W."/>
            <person name="Terry A."/>
            <person name="Torto-Alalibo T.A."/>
            <person name="Win J."/>
            <person name="Xu Z."/>
            <person name="Zhang H."/>
            <person name="Grigoriev I.V."/>
            <person name="Rokhsar D.S."/>
            <person name="Boore J.L."/>
        </authorList>
    </citation>
    <scope>NUCLEOTIDE SEQUENCE [LARGE SCALE GENOMIC DNA]</scope>
    <source>
        <strain evidence="1 2">P6497</strain>
    </source>
</reference>
<sequence length="363" mass="41259">MHKSTTRKHFTALSRALVQQWRAKGENKYADWFTETYLKAPFDSWFVGASKQPGSLAQQQGVKSYHKSIKAHMGIFLRAAMVYFLEFSMVQILHFSCAHRAPTSIRSFAEAPLLHNQLRKAQLIATDPTKFFTNSTQRQQTFYINRKVNFDQPVTDTLAKRYGCCYTYDKAQDHSLYRVRANKKVMFAKLEAFPVVRTGMIEQFWRKYTCDCKSYIASGWVCSDVLAAAAINKHINLDEIRAGIPHRRRPGRPREELSCLIRDNVGATDDDNAVVSGPAGRLKRQLTKYPTEAIGYKALHRFATSEADAPEQSQLSYFCGMVTSVQAEEDPITWNISFSDGNTHDVTIDEIVADLTMATSRLI</sequence>
<gene>
    <name evidence="1" type="ORF">PHYSODRAFT_309672</name>
</gene>